<reference evidence="3" key="2">
    <citation type="submission" date="2019-06" db="EMBL/GenBank/DDBJ databases">
        <title>Co-occurence of chitin degradation, pigmentation and bioactivity in marine Pseudoalteromonas.</title>
        <authorList>
            <person name="Sonnenschein E.C."/>
            <person name="Bech P.K."/>
        </authorList>
    </citation>
    <scope>NUCLEOTIDE SEQUENCE [LARGE SCALE GENOMIC DNA]</scope>
    <source>
        <strain evidence="3">S1607</strain>
    </source>
</reference>
<dbReference type="InterPro" id="IPR027417">
    <property type="entry name" value="P-loop_NTPase"/>
</dbReference>
<dbReference type="InterPro" id="IPR051396">
    <property type="entry name" value="Bact_Antivir_Def_Nuclease"/>
</dbReference>
<dbReference type="EMBL" id="PNEL01000043">
    <property type="protein sequence ID" value="TMN75181.1"/>
    <property type="molecule type" value="Genomic_DNA"/>
</dbReference>
<comment type="caution">
    <text evidence="2">The sequence shown here is derived from an EMBL/GenBank/DDBJ whole genome shotgun (WGS) entry which is preliminary data.</text>
</comment>
<dbReference type="SUPFAM" id="SSF52540">
    <property type="entry name" value="P-loop containing nucleoside triphosphate hydrolases"/>
    <property type="match status" value="1"/>
</dbReference>
<feature type="domain" description="Endonuclease GajA/Old nuclease/RecF-like AAA" evidence="1">
    <location>
        <begin position="193"/>
        <end position="288"/>
    </location>
</feature>
<evidence type="ECO:0000259" key="1">
    <source>
        <dbReference type="Pfam" id="PF13175"/>
    </source>
</evidence>
<dbReference type="PANTHER" id="PTHR43581:SF4">
    <property type="entry name" value="ATP_GTP PHOSPHATASE"/>
    <property type="match status" value="1"/>
</dbReference>
<dbReference type="Pfam" id="PF13175">
    <property type="entry name" value="AAA_15"/>
    <property type="match status" value="1"/>
</dbReference>
<dbReference type="Gene3D" id="3.40.50.300">
    <property type="entry name" value="P-loop containing nucleotide triphosphate hydrolases"/>
    <property type="match status" value="2"/>
</dbReference>
<dbReference type="RefSeq" id="WP_045963991.1">
    <property type="nucleotide sequence ID" value="NZ_JXXW01000029.1"/>
</dbReference>
<reference evidence="2 3" key="1">
    <citation type="submission" date="2017-12" db="EMBL/GenBank/DDBJ databases">
        <authorList>
            <person name="Paulsen S."/>
            <person name="Gram L.K."/>
        </authorList>
    </citation>
    <scope>NUCLEOTIDE SEQUENCE [LARGE SCALE GENOMIC DNA]</scope>
    <source>
        <strain evidence="2 3">S1607</strain>
    </source>
</reference>
<evidence type="ECO:0000313" key="2">
    <source>
        <dbReference type="EMBL" id="TMN75181.1"/>
    </source>
</evidence>
<protein>
    <recommendedName>
        <fullName evidence="1">Endonuclease GajA/Old nuclease/RecF-like AAA domain-containing protein</fullName>
    </recommendedName>
</protein>
<evidence type="ECO:0000313" key="3">
    <source>
        <dbReference type="Proteomes" id="UP000305423"/>
    </source>
</evidence>
<dbReference type="Proteomes" id="UP000305423">
    <property type="component" value="Unassembled WGS sequence"/>
</dbReference>
<gene>
    <name evidence="2" type="ORF">CWB74_16410</name>
</gene>
<organism evidence="2 3">
    <name type="scientific">Pseudoalteromonas piscicida</name>
    <dbReference type="NCBI Taxonomy" id="43662"/>
    <lineage>
        <taxon>Bacteria</taxon>
        <taxon>Pseudomonadati</taxon>
        <taxon>Pseudomonadota</taxon>
        <taxon>Gammaproteobacteria</taxon>
        <taxon>Alteromonadales</taxon>
        <taxon>Pseudoalteromonadaceae</taxon>
        <taxon>Pseudoalteromonas</taxon>
    </lineage>
</organism>
<dbReference type="AlphaFoldDB" id="A0AAQ2ERI8"/>
<proteinExistence type="predicted"/>
<sequence>MIIKKVNISSFRGFKNVEFSLGDYITLIAGQNGTQKSTLLGILTQTFTIPHKGHPFSDERPLTGGSFRSAFQDKFRLSPTLDLPGSHMWTLYLKDNGLHPDADDDGGFAIESIPRKSKVSDGIRFWQKGKRDAGSGYVQLPVIFLSLKRLIPIAEAGRVEEKNIQLTDEETAWFSDKYNEILLSDDDLEALDYLESSNKNTIGVTTDHYDWNSNSAGQDNLGRLLLAIISFKRLLKNYPDEYKGGILAVDEIDATLYPASQVKLLDVLASICNRLRIQVIATTHSLHMLERISELKNRKGRDKQFNTVYLKKVDGEVWAEESPCFEKIAYNLNVTIGKQVAVPKVPVYTEDQECIHFCKALIGNRFKNLVFPDLKLGCNNYIQLGKVKVDSFSFPNSIVVLDGDACVSVQKARLRNYICLPGDLNPEGMLATFLSDLSDKSPFWEEKVDGYSKQVCFKDYKLKEILGDRVKAKCWYNQQLDSGAWGRQARNAYKYLIASIPTEKQHFIDDFENVYELTITSR</sequence>
<dbReference type="InterPro" id="IPR041685">
    <property type="entry name" value="AAA_GajA/Old/RecF-like"/>
</dbReference>
<name>A0AAQ2ERI8_PSEO7</name>
<dbReference type="PANTHER" id="PTHR43581">
    <property type="entry name" value="ATP/GTP PHOSPHATASE"/>
    <property type="match status" value="1"/>
</dbReference>
<accession>A0AAQ2ERI8</accession>